<feature type="signal peptide" evidence="1">
    <location>
        <begin position="1"/>
        <end position="20"/>
    </location>
</feature>
<dbReference type="Pfam" id="PF09084">
    <property type="entry name" value="NMT1"/>
    <property type="match status" value="1"/>
</dbReference>
<keyword evidence="1" id="KW-0732">Signal</keyword>
<feature type="chain" id="PRO_5045268047" evidence="1">
    <location>
        <begin position="21"/>
        <end position="324"/>
    </location>
</feature>
<organism evidence="3 4">
    <name type="scientific">Microvirga terrae</name>
    <dbReference type="NCBI Taxonomy" id="2740529"/>
    <lineage>
        <taxon>Bacteria</taxon>
        <taxon>Pseudomonadati</taxon>
        <taxon>Pseudomonadota</taxon>
        <taxon>Alphaproteobacteria</taxon>
        <taxon>Hyphomicrobiales</taxon>
        <taxon>Methylobacteriaceae</taxon>
        <taxon>Microvirga</taxon>
    </lineage>
</organism>
<protein>
    <submittedName>
        <fullName evidence="3">ABC transporter substrate-binding protein</fullName>
    </submittedName>
</protein>
<dbReference type="RefSeq" id="WP_173949379.1">
    <property type="nucleotide sequence ID" value="NZ_CP102845.1"/>
</dbReference>
<dbReference type="Gene3D" id="3.40.190.10">
    <property type="entry name" value="Periplasmic binding protein-like II"/>
    <property type="match status" value="2"/>
</dbReference>
<dbReference type="SUPFAM" id="SSF53850">
    <property type="entry name" value="Periplasmic binding protein-like II"/>
    <property type="match status" value="1"/>
</dbReference>
<proteinExistence type="predicted"/>
<sequence>MRVRIAWFILVLLALGPAQAQEDRTVRAGLLRFGTVAWEIDTLRHYGLDRKHGITVVPVEFASNEAAKVALQAGAVDVIVTDWPWVARQRSEGADFSFVPYSRAVGALMLPPASKVGSLRDLKGKRIGVAGGPLDKSWLLLRAFAQQELGVDVAESVEPVFGAPPLLNEELSRGRIDAVLTYWHYAARLEADGARALLSVDDMIRGLGIDHEVPMLGYAFRESWAVRADATLQGFVAASRDAKALLAGAKDEWIRLAPQIGTDDPVALAALQHGFRSGIPDRWSEAERQACAELYAILAKIGGDKLVGSSSVLDAKTFWPAISY</sequence>
<gene>
    <name evidence="3" type="ORF">HPT29_023440</name>
</gene>
<keyword evidence="4" id="KW-1185">Reference proteome</keyword>
<reference evidence="3" key="1">
    <citation type="submission" date="2022-08" db="EMBL/GenBank/DDBJ databases">
        <title>Microvirga terrae sp. nov., isolated from soil.</title>
        <authorList>
            <person name="Kim K.H."/>
            <person name="Seo Y.L."/>
            <person name="Kim J.M."/>
            <person name="Lee J.K."/>
            <person name="Han D.M."/>
            <person name="Jeon C.O."/>
        </authorList>
    </citation>
    <scope>NUCLEOTIDE SEQUENCE</scope>
    <source>
        <strain evidence="3">R24</strain>
    </source>
</reference>
<dbReference type="PANTHER" id="PTHR30024">
    <property type="entry name" value="ALIPHATIC SULFONATES-BINDING PROTEIN-RELATED"/>
    <property type="match status" value="1"/>
</dbReference>
<feature type="domain" description="SsuA/THI5-like" evidence="2">
    <location>
        <begin position="51"/>
        <end position="242"/>
    </location>
</feature>
<dbReference type="InterPro" id="IPR015168">
    <property type="entry name" value="SsuA/THI5"/>
</dbReference>
<dbReference type="PANTHER" id="PTHR30024:SF48">
    <property type="entry name" value="ABC TRANSPORTER SUBSTRATE-BINDING PROTEIN"/>
    <property type="match status" value="1"/>
</dbReference>
<accession>A0ABY5RU67</accession>
<evidence type="ECO:0000313" key="3">
    <source>
        <dbReference type="EMBL" id="UVF19342.1"/>
    </source>
</evidence>
<name>A0ABY5RU67_9HYPH</name>
<evidence type="ECO:0000259" key="2">
    <source>
        <dbReference type="Pfam" id="PF09084"/>
    </source>
</evidence>
<evidence type="ECO:0000313" key="4">
    <source>
        <dbReference type="Proteomes" id="UP001017257"/>
    </source>
</evidence>
<evidence type="ECO:0000256" key="1">
    <source>
        <dbReference type="SAM" id="SignalP"/>
    </source>
</evidence>
<dbReference type="Proteomes" id="UP001017257">
    <property type="component" value="Chromosome"/>
</dbReference>
<dbReference type="EMBL" id="CP102845">
    <property type="protein sequence ID" value="UVF19342.1"/>
    <property type="molecule type" value="Genomic_DNA"/>
</dbReference>